<gene>
    <name evidence="5" type="ORF">H6X83_13110</name>
</gene>
<dbReference type="CDD" id="cd01392">
    <property type="entry name" value="HTH_LacI"/>
    <property type="match status" value="1"/>
</dbReference>
<dbReference type="Gene3D" id="1.10.260.40">
    <property type="entry name" value="lambda repressor-like DNA-binding domains"/>
    <property type="match status" value="1"/>
</dbReference>
<dbReference type="CDD" id="cd06267">
    <property type="entry name" value="PBP1_LacI_sugar_binding-like"/>
    <property type="match status" value="1"/>
</dbReference>
<proteinExistence type="predicted"/>
<organism evidence="5 6">
    <name type="scientific">Caproicibacterium amylolyticum</name>
    <dbReference type="NCBI Taxonomy" id="2766537"/>
    <lineage>
        <taxon>Bacteria</taxon>
        <taxon>Bacillati</taxon>
        <taxon>Bacillota</taxon>
        <taxon>Clostridia</taxon>
        <taxon>Eubacteriales</taxon>
        <taxon>Oscillospiraceae</taxon>
        <taxon>Caproicibacterium</taxon>
    </lineage>
</organism>
<dbReference type="GO" id="GO:0000976">
    <property type="term" value="F:transcription cis-regulatory region binding"/>
    <property type="evidence" value="ECO:0007669"/>
    <property type="project" value="TreeGrafter"/>
</dbReference>
<keyword evidence="3" id="KW-0804">Transcription</keyword>
<protein>
    <submittedName>
        <fullName evidence="5">LacI family DNA-binding transcriptional regulator</fullName>
    </submittedName>
</protein>
<keyword evidence="2 5" id="KW-0238">DNA-binding</keyword>
<dbReference type="RefSeq" id="WP_212506904.1">
    <property type="nucleotide sequence ID" value="NZ_CP060696.1"/>
</dbReference>
<dbReference type="SMART" id="SM00354">
    <property type="entry name" value="HTH_LACI"/>
    <property type="match status" value="1"/>
</dbReference>
<feature type="domain" description="HTH lacI-type" evidence="4">
    <location>
        <begin position="3"/>
        <end position="57"/>
    </location>
</feature>
<sequence length="337" mass="37213">MAVSIRNVAQEAGVSVSTVSKVLNHSPLISETTTKKVRAAMERLQYHPNEQARNFAKQKTYNVAFIAHTENTTAFNNPHLFAIMCGAEKQLNENGYHLIFVGLTAEQNECDTIKALIEQKVVDGIILHISAVTPDVSSVLVENKFPHIVIGKLDFNSELCWIDTNNQLSGSIAMRHLIEIKCHNIAYIGGAKQDHISLHRLQGVTRTAKDFNVSIPDNNICLGATTISDAQKITKALVDSRHPDAIICANNTIALGTMRTLKDLQIKIPDETAVISFDDYPYSRITEPPLSIVNIDVYDMGMQAGIMLLRKIKTPSLQVQSYTTLPVLIVRGSTHLC</sequence>
<dbReference type="GO" id="GO:0003700">
    <property type="term" value="F:DNA-binding transcription factor activity"/>
    <property type="evidence" value="ECO:0007669"/>
    <property type="project" value="TreeGrafter"/>
</dbReference>
<dbReference type="EMBL" id="CP060696">
    <property type="protein sequence ID" value="QNO17840.1"/>
    <property type="molecule type" value="Genomic_DNA"/>
</dbReference>
<dbReference type="PANTHER" id="PTHR30146">
    <property type="entry name" value="LACI-RELATED TRANSCRIPTIONAL REPRESSOR"/>
    <property type="match status" value="1"/>
</dbReference>
<evidence type="ECO:0000313" key="5">
    <source>
        <dbReference type="EMBL" id="QNO17840.1"/>
    </source>
</evidence>
<dbReference type="Proteomes" id="UP000516046">
    <property type="component" value="Chromosome"/>
</dbReference>
<dbReference type="InterPro" id="IPR028082">
    <property type="entry name" value="Peripla_BP_I"/>
</dbReference>
<dbReference type="Gene3D" id="3.40.50.2300">
    <property type="match status" value="2"/>
</dbReference>
<evidence type="ECO:0000256" key="1">
    <source>
        <dbReference type="ARBA" id="ARBA00023015"/>
    </source>
</evidence>
<dbReference type="PANTHER" id="PTHR30146:SF109">
    <property type="entry name" value="HTH-TYPE TRANSCRIPTIONAL REGULATOR GALS"/>
    <property type="match status" value="1"/>
</dbReference>
<evidence type="ECO:0000256" key="3">
    <source>
        <dbReference type="ARBA" id="ARBA00023163"/>
    </source>
</evidence>
<evidence type="ECO:0000313" key="6">
    <source>
        <dbReference type="Proteomes" id="UP000516046"/>
    </source>
</evidence>
<keyword evidence="6" id="KW-1185">Reference proteome</keyword>
<reference evidence="5 6" key="1">
    <citation type="submission" date="2020-08" db="EMBL/GenBank/DDBJ databases">
        <authorList>
            <person name="Ren C."/>
            <person name="Gu Y."/>
            <person name="Xu Y."/>
        </authorList>
    </citation>
    <scope>NUCLEOTIDE SEQUENCE [LARGE SCALE GENOMIC DNA]</scope>
    <source>
        <strain evidence="5 6">LBM18003</strain>
    </source>
</reference>
<dbReference type="PROSITE" id="PS50932">
    <property type="entry name" value="HTH_LACI_2"/>
    <property type="match status" value="1"/>
</dbReference>
<accession>A0A7G9WGM8</accession>
<dbReference type="InterPro" id="IPR046335">
    <property type="entry name" value="LacI/GalR-like_sensor"/>
</dbReference>
<dbReference type="InterPro" id="IPR010982">
    <property type="entry name" value="Lambda_DNA-bd_dom_sf"/>
</dbReference>
<dbReference type="KEGG" id="caml:H6X83_13110"/>
<evidence type="ECO:0000259" key="4">
    <source>
        <dbReference type="PROSITE" id="PS50932"/>
    </source>
</evidence>
<dbReference type="SUPFAM" id="SSF53822">
    <property type="entry name" value="Periplasmic binding protein-like I"/>
    <property type="match status" value="1"/>
</dbReference>
<dbReference type="Pfam" id="PF00356">
    <property type="entry name" value="LacI"/>
    <property type="match status" value="1"/>
</dbReference>
<dbReference type="AlphaFoldDB" id="A0A7G9WGM8"/>
<dbReference type="Pfam" id="PF13377">
    <property type="entry name" value="Peripla_BP_3"/>
    <property type="match status" value="1"/>
</dbReference>
<dbReference type="InterPro" id="IPR000843">
    <property type="entry name" value="HTH_LacI"/>
</dbReference>
<dbReference type="SUPFAM" id="SSF47413">
    <property type="entry name" value="lambda repressor-like DNA-binding domains"/>
    <property type="match status" value="1"/>
</dbReference>
<keyword evidence="1" id="KW-0805">Transcription regulation</keyword>
<evidence type="ECO:0000256" key="2">
    <source>
        <dbReference type="ARBA" id="ARBA00023125"/>
    </source>
</evidence>
<name>A0A7G9WGM8_9FIRM</name>